<organism evidence="8 9">
    <name type="scientific">Sediminibacillus albus</name>
    <dbReference type="NCBI Taxonomy" id="407036"/>
    <lineage>
        <taxon>Bacteria</taxon>
        <taxon>Bacillati</taxon>
        <taxon>Bacillota</taxon>
        <taxon>Bacilli</taxon>
        <taxon>Bacillales</taxon>
        <taxon>Bacillaceae</taxon>
        <taxon>Sediminibacillus</taxon>
    </lineage>
</organism>
<evidence type="ECO:0000313" key="8">
    <source>
        <dbReference type="EMBL" id="SDK29813.1"/>
    </source>
</evidence>
<proteinExistence type="predicted"/>
<feature type="transmembrane region" description="Helical" evidence="7">
    <location>
        <begin position="139"/>
        <end position="160"/>
    </location>
</feature>
<dbReference type="PANTHER" id="PTHR23513">
    <property type="entry name" value="INTEGRAL MEMBRANE EFFLUX PROTEIN-RELATED"/>
    <property type="match status" value="1"/>
</dbReference>
<dbReference type="CDD" id="cd06173">
    <property type="entry name" value="MFS_MefA_like"/>
    <property type="match status" value="1"/>
</dbReference>
<keyword evidence="4 7" id="KW-0812">Transmembrane</keyword>
<feature type="transmembrane region" description="Helical" evidence="7">
    <location>
        <begin position="287"/>
        <end position="310"/>
    </location>
</feature>
<feature type="transmembrane region" description="Helical" evidence="7">
    <location>
        <begin position="218"/>
        <end position="245"/>
    </location>
</feature>
<sequence>MSLLTSNRDFLWLFLGRIVTNIGDSVYYVAAMWLVYDLGGSSFYSGLAGFLTLLPMALQFVTGPFVDKWPIKRTLVITQILQSILILIIPFAYTLNLLTVQLVLVIMPIVSFIEQFAYPSQTKALPILLNDKELIKGNSLFSFAYQGIDLVFNAVSGILVATVGAVTLYVADSITFVIAALLFASVKLPEKTEQTMGKKGLKPAFRQYLEDLQEGFSLVFHSLMATFLIGSIACNFAIGAAMAVLPGFADSKGGAEIYGFYLAAMSCGSLIGALASPWFGKFAVGRVSIVAFCFGSACWIASALIPSVLLGTVLFGIAWLPVGATNVLFAAVVQTVVPNSVLGRINTVSRSMSVVAMPIGSLAGGYLASITFPSLIFSCAGAGLLIVSIVWALHPALRRLPTAEEMNSETFRLNFVSEKQTAAPK</sequence>
<dbReference type="Proteomes" id="UP000198694">
    <property type="component" value="Unassembled WGS sequence"/>
</dbReference>
<dbReference type="STRING" id="407036.SAMN05216243_2678"/>
<evidence type="ECO:0000256" key="2">
    <source>
        <dbReference type="ARBA" id="ARBA00022448"/>
    </source>
</evidence>
<feature type="transmembrane region" description="Helical" evidence="7">
    <location>
        <begin position="316"/>
        <end position="337"/>
    </location>
</feature>
<dbReference type="SUPFAM" id="SSF103473">
    <property type="entry name" value="MFS general substrate transporter"/>
    <property type="match status" value="1"/>
</dbReference>
<gene>
    <name evidence="8" type="ORF">SAMN05216243_2678</name>
</gene>
<dbReference type="OrthoDB" id="2287060at2"/>
<dbReference type="InterPro" id="IPR010290">
    <property type="entry name" value="TM_effector"/>
</dbReference>
<evidence type="ECO:0000256" key="4">
    <source>
        <dbReference type="ARBA" id="ARBA00022692"/>
    </source>
</evidence>
<dbReference type="RefSeq" id="WP_093215109.1">
    <property type="nucleotide sequence ID" value="NZ_FNFL01000004.1"/>
</dbReference>
<evidence type="ECO:0000256" key="6">
    <source>
        <dbReference type="ARBA" id="ARBA00023136"/>
    </source>
</evidence>
<keyword evidence="5 7" id="KW-1133">Transmembrane helix</keyword>
<keyword evidence="3" id="KW-1003">Cell membrane</keyword>
<name>A0A1G9ARE9_9BACI</name>
<evidence type="ECO:0000313" key="9">
    <source>
        <dbReference type="Proteomes" id="UP000198694"/>
    </source>
</evidence>
<comment type="subcellular location">
    <subcellularLocation>
        <location evidence="1">Cell membrane</location>
        <topology evidence="1">Multi-pass membrane protein</topology>
    </subcellularLocation>
</comment>
<feature type="transmembrane region" description="Helical" evidence="7">
    <location>
        <begin position="12"/>
        <end position="36"/>
    </location>
</feature>
<dbReference type="InterPro" id="IPR036259">
    <property type="entry name" value="MFS_trans_sf"/>
</dbReference>
<feature type="transmembrane region" description="Helical" evidence="7">
    <location>
        <begin position="257"/>
        <end position="275"/>
    </location>
</feature>
<feature type="transmembrane region" description="Helical" evidence="7">
    <location>
        <begin position="349"/>
        <end position="368"/>
    </location>
</feature>
<keyword evidence="6 7" id="KW-0472">Membrane</keyword>
<dbReference type="GO" id="GO:0005886">
    <property type="term" value="C:plasma membrane"/>
    <property type="evidence" value="ECO:0007669"/>
    <property type="project" value="UniProtKB-SubCell"/>
</dbReference>
<evidence type="ECO:0000256" key="5">
    <source>
        <dbReference type="ARBA" id="ARBA00022989"/>
    </source>
</evidence>
<accession>A0A1G9ARE9</accession>
<evidence type="ECO:0000256" key="7">
    <source>
        <dbReference type="SAM" id="Phobius"/>
    </source>
</evidence>
<feature type="transmembrane region" description="Helical" evidence="7">
    <location>
        <begin position="42"/>
        <end position="62"/>
    </location>
</feature>
<keyword evidence="2" id="KW-0813">Transport</keyword>
<dbReference type="AlphaFoldDB" id="A0A1G9ARE9"/>
<keyword evidence="9" id="KW-1185">Reference proteome</keyword>
<evidence type="ECO:0000256" key="1">
    <source>
        <dbReference type="ARBA" id="ARBA00004651"/>
    </source>
</evidence>
<dbReference type="PANTHER" id="PTHR23513:SF6">
    <property type="entry name" value="MAJOR FACILITATOR SUPERFAMILY ASSOCIATED DOMAIN-CONTAINING PROTEIN"/>
    <property type="match status" value="1"/>
</dbReference>
<dbReference type="Pfam" id="PF05977">
    <property type="entry name" value="MFS_3"/>
    <property type="match status" value="1"/>
</dbReference>
<protein>
    <submittedName>
        <fullName evidence="8">Transmembrane secretion effector</fullName>
    </submittedName>
</protein>
<dbReference type="EMBL" id="FNFL01000004">
    <property type="protein sequence ID" value="SDK29813.1"/>
    <property type="molecule type" value="Genomic_DNA"/>
</dbReference>
<dbReference type="Gene3D" id="1.20.1250.20">
    <property type="entry name" value="MFS general substrate transporter like domains"/>
    <property type="match status" value="1"/>
</dbReference>
<reference evidence="8 9" key="1">
    <citation type="submission" date="2016-10" db="EMBL/GenBank/DDBJ databases">
        <authorList>
            <person name="de Groot N.N."/>
        </authorList>
    </citation>
    <scope>NUCLEOTIDE SEQUENCE [LARGE SCALE GENOMIC DNA]</scope>
    <source>
        <strain evidence="8 9">CGMCC 1.6502</strain>
    </source>
</reference>
<feature type="transmembrane region" description="Helical" evidence="7">
    <location>
        <begin position="374"/>
        <end position="393"/>
    </location>
</feature>
<evidence type="ECO:0000256" key="3">
    <source>
        <dbReference type="ARBA" id="ARBA00022475"/>
    </source>
</evidence>